<dbReference type="GO" id="GO:0005739">
    <property type="term" value="C:mitochondrion"/>
    <property type="evidence" value="ECO:0007669"/>
    <property type="project" value="TreeGrafter"/>
</dbReference>
<feature type="region of interest" description="Disordered" evidence="2">
    <location>
        <begin position="1"/>
        <end position="95"/>
    </location>
</feature>
<feature type="coiled-coil region" evidence="1">
    <location>
        <begin position="861"/>
        <end position="970"/>
    </location>
</feature>
<feature type="coiled-coil region" evidence="1">
    <location>
        <begin position="741"/>
        <end position="800"/>
    </location>
</feature>
<keyword evidence="5" id="KW-1185">Reference proteome</keyword>
<sequence>MAPSDHDLKSQLSDIQARLSEATLNTPKRTSMRREHGDQPTSPPTASANQLKHNPSLKSKKSLSSLLNKKDKRVSLPSFDSSQSLSTPQKGQGKDMNFVVGLSENLLQECRRLQAENQFKSQRLKSTEDEFEKLKSSNANLLNKLNETLQNEERFKDTNWELELKLQQLSQEFKNVTENYNKQQRELNKQVQISHNIKSELEEVNLNKVTLEKEFSTNKTSVNNEIQVLKAHVDELNDVNYRLNDEIDELRKKLEDSSKPKKESALTAIPVLKPIEDTDSEEEYGEPPISPVKTIPVNNTALESESLKVSLNTAHRTITKLRNQILKMRGNELMNKNQQGHNNSPDSIKKLTGLKGKKLKGLNELGNRNFHIVGSSNRNSRIIFEDSTSEVDEEDDWENYEGENTIRSVDTFPEKKPLRSLSTTSQELISDTGSEFDDDDLNENFSAQLLSNDLETAVKVTKSDVDDYAKQHGLIMLPIAEFDELKELSKPLTDDQLHIQVKSRGLLTLSEKEINSKSEEILQLRSDLNNASDLIRQLQNEIDTPSESYIKQKASAKNLHILPIPEFQSMSVELNELKEEFNNPSIPYLTQKGKSRDLAVLNKDEHLELLSNIDSLSAAKNELTKQLDVVSFNHKNASQKNTESMEQLKQQIHELQEFNNDYKASTEELTQSRNKLQQMFENEVKNYNSLKEELTKKLSDITRAHELEVQDLTAKHTVKINDLSHDVDIYKNSVDVLTKSELKLKSQLEDLSSKHSELSQENKDLDAAHEKAISIHQEEASTSANEIKDLSAKVQELESANSEDHQLISELKQTKLNLETLSAEISAEVDLMKTQLHQVTQHNSRLLTSIADKDSEYKSMKIKLTKNLEDLSLVKVELEERLGKKDQEFVLTKSRLTEKLEKLASVHAVTVDEHKSVNESLTQKIQEFESKYKTIEQSNNELNLANSVFKRSLEEEISNHKSTHSDLSKKLITATQLYEKAVNDHNSYINKLNIQSLAMEEENQSRIKELEEINDAHQKSIDRLKIAKADLQQLFDEPSESYIYQKASAKGLKVLETDVHENELTELNEKIISSQLELEGLKSEFQKKNEISTRLIQDLKAKYTDAKSEISKLSSNAALIKEQLQESKGNFEILKMEFDNPGYDYLTEKARKQGLTVIPKLEHSALIEKSNRSLHEIAKAAGFIALPIDEHSDIVSQANNPSLEHLKQSANKLNHKVIPLDQFDEISTRAAKSIKQLADEQNLKLLPAAELLDLQRKALSPSLDELVTHSKAYDHAVISKIKLDDLKAQSAKTIYDYARESNSIVLTKNSYDTLSRKAKDPSVDELAKHAASKNFILLPLDTHNKLSADASRTAQDLATVENLILLTRESHEELTRRTTNPTIEEIYHLVETKGFTAIDSTEYGELLVKAAKSVEELAKEQDLTLLKVADYEELSRKAKSPSIEFLKSKAEDQSHRLVSSDEYESLLFRANKSLEKMASEQNMKLLTMDEHNSILCPSKSVIVDQADKLGLVAIAKPEHEALVRQSQAPTKEHLSAKAKLLGLEIISESVHQELIKNSENPSKEFIIKKALIHDLVAIDASNYNSIKEEVSNLKRDLTNKTFLVEKVSSEGNVVLTKEDYNRLVERSNVSIEELAKAQCKVVLDESTHTELTNPSKDKLIQHADKKDLVLISKEHHHDLIRSNEAPSLGHIQTKASLHGHIAIPKEYYDKIRSDSESPSISFLEENAKLAGFAFVADDEWANLKAQSNKTIDELALEQNKVILSQAAYDQAQHPNKDIISQQAKAVGLVAVEKTFYELLQTEVDHPTTEQLSIKAEALSYALIKKQELQDLRDVTDSPSLEFLEKKTRDIGYHILQEDEFEELNKKAGRTAQELAAEAGNVIISIAERNALFKPSRESIIIKVEEFGLTTIDPEELRLLKEPSKEESKRIALSHGFVVTDKDTFEDLKAKSNKTIHDLAKENHSVILSQEDYRLLSNPSNAQITKLASAAGLVALTNEDHFALVNPSNEQLQLAASKSGFELVSTSGLEDLKKKASRTVLDLASETDSVVISRSEHLDFLSPNKDTIINHAANLGLLILSKEEHRALSHPNIDALGAHASREGLKLLSAQEYNSLMNPSEELVEQRANKRGLLILKKEDYKDLAEPSREKLSELASSQHLIVLDSDEYNALQKPSKEIIDKNAALLGLSTIEKSELEFLKDSYRTPSTEFIIEKAKENSLVALKSLEFDELSQKASRTIDDLAREKGVQVVSKDDLHSLRFPTVQKLKSHVDAVDHVMISKLDLENINNPSIEVLSSKSTALGYTLLANDEHELLSQKANNPRLEELKDKAESFGYALVNSDDFKEFTLPSVDWISQQATRINYVLLSTVDYDKLKSPHISLISENASKHNHVVIESKEYDRLKTPNIEDISKRAKELGHIIISAELFESLENPPLSVLSQKVSDLKFALVTAEDYKVLKDPSLEFLSEKATAIGYTVINLDEYKALKTPNIDNLSEKAKMLDHVLVPLSEFQLLKDPSMEVLSERAGLIDHVLVHSHEYNNLRDPSFDFLTERARSLACVLTPIEEFEMLKNPQIDALSERAVLLDHVLVHSEEYQSLLSPSIDSLRSKASEINHAVIPKHDYDDLKSPSVTSLKQKASALNYTLVSNKDYQFLKSSLESPTIETLTEKAEAAGFKIVLKSEFDSLVEKVESPEIAIVAERAKLLGFDLVSNKEYSELLNQINKPQPDFIRYHANKQGILTLNENEVNRFVETHLESRGEVSVPSEDYNSLKAQVETPGKDSIERYLKDTGSILITKKAHEALLNSANRISKTDLEGKAAKIDHVLISKNDYDEYLESKSIEFKQPSTPSSKFAATKDYFENVSKSAEKDKSKAKVFESAKSLGFVPVASDEYKRLIENQKEHVITKSDVYKSAREFNLAVLPTEEYRVLLKNKSLGDNLTLEDLEDLAKRWNMQLVTVDQRIPLETPSSLTLHANFSSATVSSAINESEFTDALERVVSNASTINESSAKGITIDELKVQATRLGFTVQPLIDESEMSELERRTSIIESLDNYGDDESDEDDDSASKLDTTLRDLATNKDDLLAKASELGLVVLEQDDFELLNNKEVSRTEIEAQAQALGLKILDEEEYYRLEVQSVPIESEIRAMSSDMGLVVLNENELESFKASVIESADVQELVNEKNIVALAEKLNFKAFTESEYKSWVSKATEKIISKEAFIEQAQEYGLVAMEAHDFEEFMTQKDREKPSNEEELASSTSSTGLADISNNKSNDTNPSELSIKDISTKAHSLGYTAVPTDEYELQLHELSKLGDVKYLSMKLKNKGLETIDSKELESLYEKANAKWTKDDIVSRSELFGMIPIPISSYEAYKSSSSAPSVVLSREEIIRKAQELGLSAISIEELELLKLKAANGQQSHILESKQKGELDHKRLESAAKELGLLTIPESAFVATNVSRIPDVNNVVVLPLTYYNRLTRAESLATKKITNDELQAQVKARGFRMVYEGDSLSRDSLAQLAPPTPVTKRAVVSVSNSNSRKNLSELASAAAQHELDQQSTRLSRASSKHQYHPPSFKNNSPGVSRDISIDGGLSLLTNASLSEPNIIPALTQTVIGEYLFKYYRRLGPFSSISESRHERYFWIHPYTLTLYWSSTNPVLGNPTNHKTRAAAIIQVESIEDNNPLPTGLYHKSIIVHSQTRSIKFTCPTRQRHNIWYNSLRYLIQRNMDGIVLENDLEIVNS</sequence>
<evidence type="ECO:0000313" key="4">
    <source>
        <dbReference type="EMBL" id="KAH3677123.1"/>
    </source>
</evidence>
<evidence type="ECO:0000256" key="2">
    <source>
        <dbReference type="SAM" id="MobiDB-lite"/>
    </source>
</evidence>
<feature type="coiled-coil region" evidence="1">
    <location>
        <begin position="1007"/>
        <end position="1034"/>
    </location>
</feature>
<proteinExistence type="predicted"/>
<dbReference type="Pfam" id="PF12814">
    <property type="entry name" value="Mcp5_PH"/>
    <property type="match status" value="1"/>
</dbReference>
<feature type="coiled-coil region" evidence="1">
    <location>
        <begin position="514"/>
        <end position="541"/>
    </location>
</feature>
<dbReference type="InterPro" id="IPR053005">
    <property type="entry name" value="Nuclear_Pos-Cytoskel_Interact"/>
</dbReference>
<comment type="caution">
    <text evidence="4">The sequence shown here is derived from an EMBL/GenBank/DDBJ whole genome shotgun (WGS) entry which is preliminary data.</text>
</comment>
<dbReference type="GO" id="GO:0032065">
    <property type="term" value="P:maintenance of protein location in cell cortex"/>
    <property type="evidence" value="ECO:0007669"/>
    <property type="project" value="InterPro"/>
</dbReference>
<dbReference type="CDD" id="cd13365">
    <property type="entry name" value="PH_PLC_plant-like"/>
    <property type="match status" value="1"/>
</dbReference>
<dbReference type="OrthoDB" id="3981091at2759"/>
<feature type="compositionally biased region" description="Basic and acidic residues" evidence="2">
    <location>
        <begin position="3240"/>
        <end position="3249"/>
    </location>
</feature>
<dbReference type="GO" id="GO:0015631">
    <property type="term" value="F:tubulin binding"/>
    <property type="evidence" value="ECO:0007669"/>
    <property type="project" value="TreeGrafter"/>
</dbReference>
<feature type="compositionally biased region" description="Low complexity" evidence="2">
    <location>
        <begin position="75"/>
        <end position="89"/>
    </location>
</feature>
<reference evidence="4" key="1">
    <citation type="journal article" date="2021" name="Open Biol.">
        <title>Shared evolutionary footprints suggest mitochondrial oxidative damage underlies multiple complex I losses in fungi.</title>
        <authorList>
            <person name="Schikora-Tamarit M.A."/>
            <person name="Marcet-Houben M."/>
            <person name="Nosek J."/>
            <person name="Gabaldon T."/>
        </authorList>
    </citation>
    <scope>NUCLEOTIDE SEQUENCE</scope>
    <source>
        <strain evidence="4">CBS6341</strain>
    </source>
</reference>
<dbReference type="GO" id="GO:0005938">
    <property type="term" value="C:cell cortex"/>
    <property type="evidence" value="ECO:0007669"/>
    <property type="project" value="InterPro"/>
</dbReference>
<feature type="compositionally biased region" description="Low complexity" evidence="2">
    <location>
        <begin position="51"/>
        <end position="67"/>
    </location>
</feature>
<dbReference type="InterPro" id="IPR024774">
    <property type="entry name" value="PH_dom-Mcp5-type"/>
</dbReference>
<dbReference type="EMBL" id="JAEUBF010000550">
    <property type="protein sequence ID" value="KAH3677123.1"/>
    <property type="molecule type" value="Genomic_DNA"/>
</dbReference>
<organism evidence="4 5">
    <name type="scientific">Wickerhamomyces mucosus</name>
    <dbReference type="NCBI Taxonomy" id="1378264"/>
    <lineage>
        <taxon>Eukaryota</taxon>
        <taxon>Fungi</taxon>
        <taxon>Dikarya</taxon>
        <taxon>Ascomycota</taxon>
        <taxon>Saccharomycotina</taxon>
        <taxon>Saccharomycetes</taxon>
        <taxon>Phaffomycetales</taxon>
        <taxon>Wickerhamomycetaceae</taxon>
        <taxon>Wickerhamomyces</taxon>
    </lineage>
</organism>
<feature type="coiled-coil region" evidence="1">
    <location>
        <begin position="641"/>
        <end position="704"/>
    </location>
</feature>
<evidence type="ECO:0000313" key="5">
    <source>
        <dbReference type="Proteomes" id="UP000769528"/>
    </source>
</evidence>
<feature type="coiled-coil region" evidence="1">
    <location>
        <begin position="103"/>
        <end position="253"/>
    </location>
</feature>
<evidence type="ECO:0000259" key="3">
    <source>
        <dbReference type="SMART" id="SM00233"/>
    </source>
</evidence>
<reference evidence="4" key="2">
    <citation type="submission" date="2021-01" db="EMBL/GenBank/DDBJ databases">
        <authorList>
            <person name="Schikora-Tamarit M.A."/>
        </authorList>
    </citation>
    <scope>NUCLEOTIDE SEQUENCE</scope>
    <source>
        <strain evidence="4">CBS6341</strain>
    </source>
</reference>
<feature type="region of interest" description="Disordered" evidence="2">
    <location>
        <begin position="3538"/>
        <end position="3579"/>
    </location>
</feature>
<protein>
    <recommendedName>
        <fullName evidence="3">PH domain-containing protein</fullName>
    </recommendedName>
</protein>
<dbReference type="Proteomes" id="UP000769528">
    <property type="component" value="Unassembled WGS sequence"/>
</dbReference>
<name>A0A9P8PRR8_9ASCO</name>
<dbReference type="SMART" id="SM00233">
    <property type="entry name" value="PH"/>
    <property type="match status" value="1"/>
</dbReference>
<evidence type="ECO:0000256" key="1">
    <source>
        <dbReference type="SAM" id="Coils"/>
    </source>
</evidence>
<feature type="compositionally biased region" description="Polar residues" evidence="2">
    <location>
        <begin position="3254"/>
        <end position="3277"/>
    </location>
</feature>
<dbReference type="PANTHER" id="PTHR28190:SF1">
    <property type="entry name" value="NUCLEAR MIGRATION PROTEIN NUM1"/>
    <property type="match status" value="1"/>
</dbReference>
<dbReference type="GO" id="GO:0000226">
    <property type="term" value="P:microtubule cytoskeleton organization"/>
    <property type="evidence" value="ECO:0007669"/>
    <property type="project" value="TreeGrafter"/>
</dbReference>
<keyword evidence="1" id="KW-0175">Coiled coil</keyword>
<dbReference type="InterPro" id="IPR001849">
    <property type="entry name" value="PH_domain"/>
</dbReference>
<feature type="region of interest" description="Disordered" evidence="2">
    <location>
        <begin position="3240"/>
        <end position="3278"/>
    </location>
</feature>
<dbReference type="PANTHER" id="PTHR28190">
    <property type="entry name" value="NUCLEAR MIGRATION PROTEIN NUM1"/>
    <property type="match status" value="1"/>
</dbReference>
<gene>
    <name evidence="4" type="ORF">WICMUC_001878</name>
</gene>
<dbReference type="GO" id="GO:0005543">
    <property type="term" value="F:phospholipid binding"/>
    <property type="evidence" value="ECO:0007669"/>
    <property type="project" value="InterPro"/>
</dbReference>
<accession>A0A9P8PRR8</accession>
<dbReference type="SUPFAM" id="SSF50729">
    <property type="entry name" value="PH domain-like"/>
    <property type="match status" value="1"/>
</dbReference>
<feature type="coiled-coil region" evidence="1">
    <location>
        <begin position="1064"/>
        <end position="1116"/>
    </location>
</feature>
<feature type="domain" description="PH" evidence="3">
    <location>
        <begin position="3608"/>
        <end position="3721"/>
    </location>
</feature>